<evidence type="ECO:0000256" key="1">
    <source>
        <dbReference type="SAM" id="MobiDB-lite"/>
    </source>
</evidence>
<dbReference type="Proteomes" id="UP001500804">
    <property type="component" value="Unassembled WGS sequence"/>
</dbReference>
<reference evidence="3" key="1">
    <citation type="journal article" date="2019" name="Int. J. Syst. Evol. Microbiol.">
        <title>The Global Catalogue of Microorganisms (GCM) 10K type strain sequencing project: providing services to taxonomists for standard genome sequencing and annotation.</title>
        <authorList>
            <consortium name="The Broad Institute Genomics Platform"/>
            <consortium name="The Broad Institute Genome Sequencing Center for Infectious Disease"/>
            <person name="Wu L."/>
            <person name="Ma J."/>
        </authorList>
    </citation>
    <scope>NUCLEOTIDE SEQUENCE [LARGE SCALE GENOMIC DNA]</scope>
    <source>
        <strain evidence="3">JCM 18302</strain>
    </source>
</reference>
<organism evidence="2 3">
    <name type="scientific">Pseudonocardia adelaidensis</name>
    <dbReference type="NCBI Taxonomy" id="648754"/>
    <lineage>
        <taxon>Bacteria</taxon>
        <taxon>Bacillati</taxon>
        <taxon>Actinomycetota</taxon>
        <taxon>Actinomycetes</taxon>
        <taxon>Pseudonocardiales</taxon>
        <taxon>Pseudonocardiaceae</taxon>
        <taxon>Pseudonocardia</taxon>
    </lineage>
</organism>
<evidence type="ECO:0000313" key="2">
    <source>
        <dbReference type="EMBL" id="GAA5121115.1"/>
    </source>
</evidence>
<dbReference type="EMBL" id="BAABJO010000009">
    <property type="protein sequence ID" value="GAA5121115.1"/>
    <property type="molecule type" value="Genomic_DNA"/>
</dbReference>
<gene>
    <name evidence="2" type="ORF">GCM10023320_29430</name>
</gene>
<evidence type="ECO:0000313" key="3">
    <source>
        <dbReference type="Proteomes" id="UP001500804"/>
    </source>
</evidence>
<comment type="caution">
    <text evidence="2">The sequence shown here is derived from an EMBL/GenBank/DDBJ whole genome shotgun (WGS) entry which is preliminary data.</text>
</comment>
<proteinExistence type="predicted"/>
<feature type="region of interest" description="Disordered" evidence="1">
    <location>
        <begin position="43"/>
        <end position="105"/>
    </location>
</feature>
<name>A0ABP9NLN7_9PSEU</name>
<sequence length="105" mass="11792">MTWRHRGFGHGASWGTDILRCHWARWCRTLDRDFFRNIELDTGRPSVHSWDQGRFTAGTADHARPRDGRRAGTDTGARGLRGHGGDGYAEEAPTGELTVGPGRYR</sequence>
<keyword evidence="3" id="KW-1185">Reference proteome</keyword>
<accession>A0ABP9NLN7</accession>
<feature type="compositionally biased region" description="Basic and acidic residues" evidence="1">
    <location>
        <begin position="61"/>
        <end position="72"/>
    </location>
</feature>
<protein>
    <submittedName>
        <fullName evidence="2">Uncharacterized protein</fullName>
    </submittedName>
</protein>